<sequence length="659" mass="75355">MEGRARIAIEMVHPQIDCGRFAVQRIAGDEMVVQADVFSDGHDEVVALLLYRRMGEEQWQESVMRRLNNDRWEGSFVLGEPGFYQYTLMGWVDHFRTWQRDLQKRFEAGQDVAVDLRIGAKILEQAAGEANAEDAARLREAAAALSAEKDQEGAVALGLETRLADLVSTCCARGLATLYHKELVVRVDRKKALFSSWYELFPRSLGVEGRHGTLRDCIALLPDIAMLGFDVLYLPPIHPIGSSKRKGKANAVEAQPGDPGSPWAIGSEAGGHKTVHPELGTLDDFRYLVREAERHGIEIALDLAFQCSPDHPYLKEHPEWFTWRPDGTVQYAENPPKKYQDIVPINFETAQWEELWEELKSIVFFWMDQGVRIFRVDNPHTKPFPMWEWLIGQAKEKSQDVIFLAEAFTRPKIMARLAKLGFTQSYSYFSWRNSKGELTEYLTELTRGDTREFMRPNFWPNTPDILTEYLQYGGRPAFMIRLVLAATLSSNYGIYGPAYELCVGEPEKPGSEEYRDAEKYEIRQWDREGGGNIRELIVMLNRVRRDHAALQQTNNVTFLAADDDSVLFYAKIAEQKKGSLLVAVNLDPFRVRTARLSLPLELFGVRPGQSYLLHDLIGGDHSIWQGETATVRLDPQINPACIYRISTWQRRESDFDYYF</sequence>
<dbReference type="EMBL" id="CP076724">
    <property type="protein sequence ID" value="QWV97504.1"/>
    <property type="molecule type" value="Genomic_DNA"/>
</dbReference>
<name>A0ABX8JGI8_9BACT</name>
<feature type="domain" description="Glycosyl hydrolase family 13 catalytic" evidence="6">
    <location>
        <begin position="195"/>
        <end position="544"/>
    </location>
</feature>
<evidence type="ECO:0000256" key="5">
    <source>
        <dbReference type="SAM" id="MobiDB-lite"/>
    </source>
</evidence>
<proteinExistence type="inferred from homology"/>
<dbReference type="PANTHER" id="PTHR47786">
    <property type="entry name" value="ALPHA-1,4-GLUCAN:MALTOSE-1-PHOSPHATE MALTOSYLTRANSFERASE"/>
    <property type="match status" value="1"/>
</dbReference>
<feature type="active site" description="Nucleophile" evidence="4">
    <location>
        <position position="377"/>
    </location>
</feature>
<feature type="active site" description="Proton donor" evidence="4">
    <location>
        <position position="406"/>
    </location>
</feature>
<evidence type="ECO:0000256" key="3">
    <source>
        <dbReference type="ARBA" id="ARBA00023277"/>
    </source>
</evidence>
<comment type="subunit">
    <text evidence="4">Homodimer.</text>
</comment>
<evidence type="ECO:0000259" key="6">
    <source>
        <dbReference type="SMART" id="SM00642"/>
    </source>
</evidence>
<comment type="similarity">
    <text evidence="4">Belongs to the glycosyl hydrolase 13 family. GlgE subfamily.</text>
</comment>
<dbReference type="PANTHER" id="PTHR47786:SF2">
    <property type="entry name" value="GLYCOSYL HYDROLASE FAMILY 13 CATALYTIC DOMAIN-CONTAINING PROTEIN"/>
    <property type="match status" value="1"/>
</dbReference>
<evidence type="ECO:0000313" key="8">
    <source>
        <dbReference type="Proteomes" id="UP000683493"/>
    </source>
</evidence>
<dbReference type="CDD" id="cd11344">
    <property type="entry name" value="AmyAc_GlgE_like"/>
    <property type="match status" value="1"/>
</dbReference>
<accession>A0ABX8JGI8</accession>
<comment type="function">
    <text evidence="4">Maltosyltransferase that uses maltose 1-phosphate (M1P) as the sugar donor to elongate linear or branched alpha-(1-&gt;4)-glucans. Is involved in a branched alpha-glucan biosynthetic pathway from trehalose, together with TreS, Mak and GlgB.</text>
</comment>
<feature type="binding site" evidence="4">
    <location>
        <position position="306"/>
    </location>
    <ligand>
        <name>alpha-maltose 1-phosphate</name>
        <dbReference type="ChEBI" id="CHEBI:63576"/>
    </ligand>
</feature>
<dbReference type="InterPro" id="IPR021828">
    <property type="entry name" value="GlgE_dom_N/S"/>
</dbReference>
<keyword evidence="2 4" id="KW-0808">Transferase</keyword>
<evidence type="ECO:0000256" key="2">
    <source>
        <dbReference type="ARBA" id="ARBA00022679"/>
    </source>
</evidence>
<feature type="binding site" evidence="4">
    <location>
        <position position="341"/>
    </location>
    <ligand>
        <name>alpha-maltose 1-phosphate</name>
        <dbReference type="ChEBI" id="CHEBI:63576"/>
    </ligand>
</feature>
<organism evidence="7 8">
    <name type="scientific">Geomonas diazotrophica</name>
    <dbReference type="NCBI Taxonomy" id="2843197"/>
    <lineage>
        <taxon>Bacteria</taxon>
        <taxon>Pseudomonadati</taxon>
        <taxon>Thermodesulfobacteriota</taxon>
        <taxon>Desulfuromonadia</taxon>
        <taxon>Geobacterales</taxon>
        <taxon>Geobacteraceae</taxon>
        <taxon>Geomonas</taxon>
    </lineage>
</organism>
<comment type="catalytic activity">
    <reaction evidence="4">
        <text>alpha-maltose 1-phosphate + [(1-&gt;4)-alpha-D-glucosyl](n) = [(1-&gt;4)-alpha-D-glucosyl](n+2) + phosphate</text>
        <dbReference type="Rhea" id="RHEA:42692"/>
        <dbReference type="Rhea" id="RHEA-COMP:9584"/>
        <dbReference type="Rhea" id="RHEA-COMP:10183"/>
        <dbReference type="ChEBI" id="CHEBI:15444"/>
        <dbReference type="ChEBI" id="CHEBI:43474"/>
        <dbReference type="ChEBI" id="CHEBI:63576"/>
        <dbReference type="EC" id="2.4.99.16"/>
    </reaction>
</comment>
<evidence type="ECO:0000313" key="7">
    <source>
        <dbReference type="EMBL" id="QWV97504.1"/>
    </source>
</evidence>
<dbReference type="SMART" id="SM00642">
    <property type="entry name" value="Aamy"/>
    <property type="match status" value="1"/>
</dbReference>
<keyword evidence="1 4" id="KW-0328">Glycosyltransferase</keyword>
<dbReference type="InterPro" id="IPR049171">
    <property type="entry name" value="GLGE_C"/>
</dbReference>
<dbReference type="EC" id="2.4.99.16" evidence="4"/>
<reference evidence="7 8" key="1">
    <citation type="submission" date="2021-06" db="EMBL/GenBank/DDBJ databases">
        <title>Gemonas diversity in paddy soil.</title>
        <authorList>
            <person name="Liu G."/>
        </authorList>
    </citation>
    <scope>NUCLEOTIDE SEQUENCE [LARGE SCALE GENOMIC DNA]</scope>
    <source>
        <strain evidence="7 8">RG29</strain>
    </source>
</reference>
<feature type="binding site" evidence="4">
    <location>
        <position position="378"/>
    </location>
    <ligand>
        <name>alpha-maltose 1-phosphate</name>
        <dbReference type="ChEBI" id="CHEBI:63576"/>
    </ligand>
</feature>
<feature type="site" description="Transition state stabilizer" evidence="4">
    <location>
        <position position="464"/>
    </location>
</feature>
<keyword evidence="8" id="KW-1185">Reference proteome</keyword>
<dbReference type="InterPro" id="IPR026585">
    <property type="entry name" value="GlgE"/>
</dbReference>
<gene>
    <name evidence="4" type="primary">glgE</name>
    <name evidence="7" type="ORF">KP005_19570</name>
</gene>
<protein>
    <recommendedName>
        <fullName evidence="4">Alpha-1,4-glucan:maltose-1-phosphate maltosyltransferase</fullName>
        <shortName evidence="4">GMPMT</shortName>
        <ecNumber evidence="4">2.4.99.16</ecNumber>
    </recommendedName>
    <alternativeName>
        <fullName evidence="4">(1-&gt;4)-alpha-D-glucan:maltose-1-phosphate alpha-D-maltosyltransferase</fullName>
    </alternativeName>
</protein>
<evidence type="ECO:0000256" key="4">
    <source>
        <dbReference type="HAMAP-Rule" id="MF_02124"/>
    </source>
</evidence>
<feature type="binding site" evidence="4">
    <location>
        <begin position="519"/>
        <end position="520"/>
    </location>
    <ligand>
        <name>alpha-maltose 1-phosphate</name>
        <dbReference type="ChEBI" id="CHEBI:63576"/>
    </ligand>
</feature>
<evidence type="ECO:0000256" key="1">
    <source>
        <dbReference type="ARBA" id="ARBA00022676"/>
    </source>
</evidence>
<feature type="region of interest" description="Disordered" evidence="5">
    <location>
        <begin position="245"/>
        <end position="275"/>
    </location>
</feature>
<dbReference type="Pfam" id="PF11896">
    <property type="entry name" value="GlgE_dom_N_S"/>
    <property type="match status" value="1"/>
</dbReference>
<feature type="binding site" evidence="4">
    <location>
        <position position="246"/>
    </location>
    <ligand>
        <name>alpha-maltose 1-phosphate</name>
        <dbReference type="ChEBI" id="CHEBI:63576"/>
    </ligand>
</feature>
<dbReference type="HAMAP" id="MF_02124">
    <property type="entry name" value="GlgE"/>
    <property type="match status" value="1"/>
</dbReference>
<dbReference type="Pfam" id="PF21702">
    <property type="entry name" value="GLGE_C"/>
    <property type="match status" value="1"/>
</dbReference>
<keyword evidence="3 4" id="KW-0119">Carbohydrate metabolism</keyword>
<dbReference type="InterPro" id="IPR006047">
    <property type="entry name" value="GH13_cat_dom"/>
</dbReference>
<dbReference type="Proteomes" id="UP000683493">
    <property type="component" value="Chromosome"/>
</dbReference>